<organism evidence="2 3">
    <name type="scientific">Punica granatum</name>
    <name type="common">Pomegranate</name>
    <dbReference type="NCBI Taxonomy" id="22663"/>
    <lineage>
        <taxon>Eukaryota</taxon>
        <taxon>Viridiplantae</taxon>
        <taxon>Streptophyta</taxon>
        <taxon>Embryophyta</taxon>
        <taxon>Tracheophyta</taxon>
        <taxon>Spermatophyta</taxon>
        <taxon>Magnoliopsida</taxon>
        <taxon>eudicotyledons</taxon>
        <taxon>Gunneridae</taxon>
        <taxon>Pentapetalae</taxon>
        <taxon>rosids</taxon>
        <taxon>malvids</taxon>
        <taxon>Myrtales</taxon>
        <taxon>Lythraceae</taxon>
        <taxon>Punica</taxon>
    </lineage>
</organism>
<dbReference type="EMBL" id="MTKT01000688">
    <property type="protein sequence ID" value="OWM89088.1"/>
    <property type="molecule type" value="Genomic_DNA"/>
</dbReference>
<evidence type="ECO:0000313" key="3">
    <source>
        <dbReference type="Proteomes" id="UP000197138"/>
    </source>
</evidence>
<proteinExistence type="predicted"/>
<feature type="region of interest" description="Disordered" evidence="1">
    <location>
        <begin position="1"/>
        <end position="24"/>
    </location>
</feature>
<evidence type="ECO:0000256" key="1">
    <source>
        <dbReference type="SAM" id="MobiDB-lite"/>
    </source>
</evidence>
<evidence type="ECO:0000313" key="2">
    <source>
        <dbReference type="EMBL" id="OWM89088.1"/>
    </source>
</evidence>
<feature type="compositionally biased region" description="Acidic residues" evidence="1">
    <location>
        <begin position="9"/>
        <end position="18"/>
    </location>
</feature>
<feature type="region of interest" description="Disordered" evidence="1">
    <location>
        <begin position="53"/>
        <end position="91"/>
    </location>
</feature>
<protein>
    <submittedName>
        <fullName evidence="2">Uncharacterized protein</fullName>
    </submittedName>
</protein>
<feature type="compositionally biased region" description="Basic and acidic residues" evidence="1">
    <location>
        <begin position="54"/>
        <end position="74"/>
    </location>
</feature>
<feature type="compositionally biased region" description="Basic and acidic residues" evidence="1">
    <location>
        <begin position="82"/>
        <end position="91"/>
    </location>
</feature>
<dbReference type="Proteomes" id="UP000197138">
    <property type="component" value="Unassembled WGS sequence"/>
</dbReference>
<dbReference type="AlphaFoldDB" id="A0A218XWC5"/>
<name>A0A218XWC5_PUNGR</name>
<comment type="caution">
    <text evidence="2">The sequence shown here is derived from an EMBL/GenBank/DDBJ whole genome shotgun (WGS) entry which is preliminary data.</text>
</comment>
<sequence>MQGAKEMQDAEEMQEAEEMPEHWKEIYRETPKMNSLAIRKVLEVMNDIETAVSEMKKRDNEEASRSNSDGKEEASGEEYSPEEERTATEGA</sequence>
<accession>A0A218XWC5</accession>
<reference evidence="3" key="1">
    <citation type="journal article" date="2017" name="Plant J.">
        <title>The pomegranate (Punica granatum L.) genome and the genomics of punicalagin biosynthesis.</title>
        <authorList>
            <person name="Qin G."/>
            <person name="Xu C."/>
            <person name="Ming R."/>
            <person name="Tang H."/>
            <person name="Guyot R."/>
            <person name="Kramer E.M."/>
            <person name="Hu Y."/>
            <person name="Yi X."/>
            <person name="Qi Y."/>
            <person name="Xu X."/>
            <person name="Gao Z."/>
            <person name="Pan H."/>
            <person name="Jian J."/>
            <person name="Tian Y."/>
            <person name="Yue Z."/>
            <person name="Xu Y."/>
        </authorList>
    </citation>
    <scope>NUCLEOTIDE SEQUENCE [LARGE SCALE GENOMIC DNA]</scope>
    <source>
        <strain evidence="3">cv. Dabenzi</strain>
    </source>
</reference>
<gene>
    <name evidence="2" type="ORF">CDL15_Pgr023934</name>
</gene>